<keyword evidence="3 9" id="KW-0808">Transferase</keyword>
<gene>
    <name evidence="10" type="ORF">RRG08_050977</name>
</gene>
<dbReference type="GO" id="GO:0000139">
    <property type="term" value="C:Golgi membrane"/>
    <property type="evidence" value="ECO:0007669"/>
    <property type="project" value="UniProtKB-SubCell"/>
</dbReference>
<dbReference type="PANTHER" id="PTHR12137:SF54">
    <property type="entry name" value="CARBOHYDRATE SULFOTRANSFERASE"/>
    <property type="match status" value="1"/>
</dbReference>
<keyword evidence="7" id="KW-0472">Membrane</keyword>
<dbReference type="GO" id="GO:0016051">
    <property type="term" value="P:carbohydrate biosynthetic process"/>
    <property type="evidence" value="ECO:0007669"/>
    <property type="project" value="InterPro"/>
</dbReference>
<evidence type="ECO:0000256" key="5">
    <source>
        <dbReference type="ARBA" id="ARBA00022989"/>
    </source>
</evidence>
<evidence type="ECO:0000256" key="9">
    <source>
        <dbReference type="RuleBase" id="RU364020"/>
    </source>
</evidence>
<organism evidence="10 11">
    <name type="scientific">Elysia crispata</name>
    <name type="common">lettuce slug</name>
    <dbReference type="NCBI Taxonomy" id="231223"/>
    <lineage>
        <taxon>Eukaryota</taxon>
        <taxon>Metazoa</taxon>
        <taxon>Spiralia</taxon>
        <taxon>Lophotrochozoa</taxon>
        <taxon>Mollusca</taxon>
        <taxon>Gastropoda</taxon>
        <taxon>Heterobranchia</taxon>
        <taxon>Euthyneura</taxon>
        <taxon>Panpulmonata</taxon>
        <taxon>Sacoglossa</taxon>
        <taxon>Placobranchoidea</taxon>
        <taxon>Plakobranchidae</taxon>
        <taxon>Elysia</taxon>
    </lineage>
</organism>
<evidence type="ECO:0000256" key="4">
    <source>
        <dbReference type="ARBA" id="ARBA00022692"/>
    </source>
</evidence>
<dbReference type="Proteomes" id="UP001283361">
    <property type="component" value="Unassembled WGS sequence"/>
</dbReference>
<comment type="caution">
    <text evidence="10">The sequence shown here is derived from an EMBL/GenBank/DDBJ whole genome shotgun (WGS) entry which is preliminary data.</text>
</comment>
<evidence type="ECO:0000313" key="11">
    <source>
        <dbReference type="Proteomes" id="UP001283361"/>
    </source>
</evidence>
<evidence type="ECO:0000256" key="1">
    <source>
        <dbReference type="ARBA" id="ARBA00004323"/>
    </source>
</evidence>
<keyword evidence="8 9" id="KW-0325">Glycoprotein</keyword>
<keyword evidence="6 9" id="KW-0333">Golgi apparatus</keyword>
<evidence type="ECO:0000313" key="10">
    <source>
        <dbReference type="EMBL" id="KAK3778285.1"/>
    </source>
</evidence>
<comment type="similarity">
    <text evidence="2 9">Belongs to the sulfotransferase 2 family.</text>
</comment>
<evidence type="ECO:0000256" key="7">
    <source>
        <dbReference type="ARBA" id="ARBA00023136"/>
    </source>
</evidence>
<keyword evidence="9" id="KW-0735">Signal-anchor</keyword>
<accession>A0AAE0ZZE7</accession>
<evidence type="ECO:0000256" key="2">
    <source>
        <dbReference type="ARBA" id="ARBA00006339"/>
    </source>
</evidence>
<evidence type="ECO:0000256" key="8">
    <source>
        <dbReference type="ARBA" id="ARBA00023180"/>
    </source>
</evidence>
<protein>
    <recommendedName>
        <fullName evidence="9">Carbohydrate sulfotransferase</fullName>
        <ecNumber evidence="9">2.8.2.-</ecNumber>
    </recommendedName>
</protein>
<proteinExistence type="inferred from homology"/>
<dbReference type="EC" id="2.8.2.-" evidence="9"/>
<evidence type="ECO:0000256" key="3">
    <source>
        <dbReference type="ARBA" id="ARBA00022679"/>
    </source>
</evidence>
<evidence type="ECO:0000256" key="6">
    <source>
        <dbReference type="ARBA" id="ARBA00023034"/>
    </source>
</evidence>
<comment type="subcellular location">
    <subcellularLocation>
        <location evidence="1 9">Golgi apparatus membrane</location>
        <topology evidence="1 9">Single-pass type II membrane protein</topology>
    </subcellularLocation>
</comment>
<dbReference type="GO" id="GO:0008146">
    <property type="term" value="F:sulfotransferase activity"/>
    <property type="evidence" value="ECO:0007669"/>
    <property type="project" value="InterPro"/>
</dbReference>
<dbReference type="AlphaFoldDB" id="A0AAE0ZZE7"/>
<name>A0AAE0ZZE7_9GAST</name>
<dbReference type="InterPro" id="IPR018011">
    <property type="entry name" value="Carb_sulfotrans_8-10"/>
</dbReference>
<dbReference type="EMBL" id="JAWDGP010002979">
    <property type="protein sequence ID" value="KAK3778285.1"/>
    <property type="molecule type" value="Genomic_DNA"/>
</dbReference>
<sequence>MKIHIKKSVILCTVAACVTFLFLSPTIPDISSLQGLWHAASDLLQLRRGQTATLDMALLEQLYKQRKENTNVECKNHPVASSGFATNMFTRNMFYDANTNSLYCAVPKIGSSVWKRLFLVAHSNKTRDPLSISGLQIHLNRNLQKLSFARIPEEKRPEVAKKAFTFMFARNPFHRVFSAYCDKLFMLSLQTSRIVNFMRKILQEVKVQKPKGRATNGTSNAFVYSGPELNVTFAETLSHAAKSRDPHFLQISKQCNPCDIDFQVLGRLETLDTDSRYVLAKLNRSHVMESSMEDDAFKESRDQRIIQELVERVFKVLRSKPKGTTKFKALVRTWKVFHIRGLVKDDIQFPLGVADAEKATASDMIKLGIHAMNSSGHLTERLAQREKYYRQAFRSVPLAGLLSFSRSVLCDCRLFGYDCYPAEIFQGRRDGDEEDNAFSNDKYLYEGLL</sequence>
<keyword evidence="4" id="KW-0812">Transmembrane</keyword>
<dbReference type="Pfam" id="PF03567">
    <property type="entry name" value="Sulfotransfer_2"/>
    <property type="match status" value="1"/>
</dbReference>
<keyword evidence="11" id="KW-1185">Reference proteome</keyword>
<dbReference type="PANTHER" id="PTHR12137">
    <property type="entry name" value="CARBOHYDRATE SULFOTRANSFERASE"/>
    <property type="match status" value="1"/>
</dbReference>
<keyword evidence="5" id="KW-1133">Transmembrane helix</keyword>
<dbReference type="InterPro" id="IPR005331">
    <property type="entry name" value="Sulfotransferase"/>
</dbReference>
<reference evidence="10" key="1">
    <citation type="journal article" date="2023" name="G3 (Bethesda)">
        <title>A reference genome for the long-term kleptoplast-retaining sea slug Elysia crispata morphotype clarki.</title>
        <authorList>
            <person name="Eastman K.E."/>
            <person name="Pendleton A.L."/>
            <person name="Shaikh M.A."/>
            <person name="Suttiyut T."/>
            <person name="Ogas R."/>
            <person name="Tomko P."/>
            <person name="Gavelis G."/>
            <person name="Widhalm J.R."/>
            <person name="Wisecaver J.H."/>
        </authorList>
    </citation>
    <scope>NUCLEOTIDE SEQUENCE</scope>
    <source>
        <strain evidence="10">ECLA1</strain>
    </source>
</reference>
<keyword evidence="9" id="KW-0119">Carbohydrate metabolism</keyword>